<accession>A0A8H4LLC2</accession>
<name>A0A8H4LLC2_9HYPO</name>
<organism evidence="1 2">
    <name type="scientific">Fusarium albosuccineum</name>
    <dbReference type="NCBI Taxonomy" id="1237068"/>
    <lineage>
        <taxon>Eukaryota</taxon>
        <taxon>Fungi</taxon>
        <taxon>Dikarya</taxon>
        <taxon>Ascomycota</taxon>
        <taxon>Pezizomycotina</taxon>
        <taxon>Sordariomycetes</taxon>
        <taxon>Hypocreomycetidae</taxon>
        <taxon>Hypocreales</taxon>
        <taxon>Nectriaceae</taxon>
        <taxon>Fusarium</taxon>
        <taxon>Fusarium decemcellulare species complex</taxon>
    </lineage>
</organism>
<sequence>MSTFDDIAKNYVLAYNVLMQAVTDDDRVLTNNILKRGAEIDQNNAAMAATGMPSLEDLLEMLGGDPTKPFGPKAEANVVVAQEEQVKTVNLKISSTSARRLI</sequence>
<evidence type="ECO:0000313" key="1">
    <source>
        <dbReference type="EMBL" id="KAF4471487.1"/>
    </source>
</evidence>
<dbReference type="Proteomes" id="UP000554235">
    <property type="component" value="Unassembled WGS sequence"/>
</dbReference>
<dbReference type="EMBL" id="JAADYS010000201">
    <property type="protein sequence ID" value="KAF4471487.1"/>
    <property type="molecule type" value="Genomic_DNA"/>
</dbReference>
<protein>
    <submittedName>
        <fullName evidence="1">Uncharacterized protein</fullName>
    </submittedName>
</protein>
<dbReference type="AlphaFoldDB" id="A0A8H4LLC2"/>
<keyword evidence="2" id="KW-1185">Reference proteome</keyword>
<reference evidence="1 2" key="1">
    <citation type="submission" date="2020-01" db="EMBL/GenBank/DDBJ databases">
        <title>Identification and distribution of gene clusters putatively required for synthesis of sphingolipid metabolism inhibitors in phylogenetically diverse species of the filamentous fungus Fusarium.</title>
        <authorList>
            <person name="Kim H.-S."/>
            <person name="Busman M."/>
            <person name="Brown D.W."/>
            <person name="Divon H."/>
            <person name="Uhlig S."/>
            <person name="Proctor R.H."/>
        </authorList>
    </citation>
    <scope>NUCLEOTIDE SEQUENCE [LARGE SCALE GENOMIC DNA]</scope>
    <source>
        <strain evidence="1 2">NRRL 20459</strain>
    </source>
</reference>
<comment type="caution">
    <text evidence="1">The sequence shown here is derived from an EMBL/GenBank/DDBJ whole genome shotgun (WGS) entry which is preliminary data.</text>
</comment>
<proteinExistence type="predicted"/>
<evidence type="ECO:0000313" key="2">
    <source>
        <dbReference type="Proteomes" id="UP000554235"/>
    </source>
</evidence>
<gene>
    <name evidence="1" type="ORF">FALBO_1594</name>
</gene>